<comment type="caution">
    <text evidence="4">The sequence shown here is derived from an EMBL/GenBank/DDBJ whole genome shotgun (WGS) entry which is preliminary data.</text>
</comment>
<dbReference type="CDD" id="cd01844">
    <property type="entry name" value="SGNH_hydrolase_like_6"/>
    <property type="match status" value="1"/>
</dbReference>
<dbReference type="EMBL" id="QNRR01000026">
    <property type="protein sequence ID" value="RBP35131.1"/>
    <property type="molecule type" value="Genomic_DNA"/>
</dbReference>
<evidence type="ECO:0000259" key="3">
    <source>
        <dbReference type="Pfam" id="PF14607"/>
    </source>
</evidence>
<evidence type="ECO:0000259" key="2">
    <source>
        <dbReference type="Pfam" id="PF14606"/>
    </source>
</evidence>
<evidence type="ECO:0000256" key="1">
    <source>
        <dbReference type="SAM" id="SignalP"/>
    </source>
</evidence>
<dbReference type="RefSeq" id="WP_113962462.1">
    <property type="nucleotide sequence ID" value="NZ_QNRR01000026.1"/>
</dbReference>
<dbReference type="Pfam" id="PF14607">
    <property type="entry name" value="GxDLY"/>
    <property type="match status" value="1"/>
</dbReference>
<organism evidence="4 5">
    <name type="scientific">Roseimicrobium gellanilyticum</name>
    <dbReference type="NCBI Taxonomy" id="748857"/>
    <lineage>
        <taxon>Bacteria</taxon>
        <taxon>Pseudomonadati</taxon>
        <taxon>Verrucomicrobiota</taxon>
        <taxon>Verrucomicrobiia</taxon>
        <taxon>Verrucomicrobiales</taxon>
        <taxon>Verrucomicrobiaceae</taxon>
        <taxon>Roseimicrobium</taxon>
    </lineage>
</organism>
<feature type="signal peptide" evidence="1">
    <location>
        <begin position="1"/>
        <end position="19"/>
    </location>
</feature>
<dbReference type="Gene3D" id="3.40.50.1110">
    <property type="entry name" value="SGNH hydrolase"/>
    <property type="match status" value="1"/>
</dbReference>
<name>A0A366H268_9BACT</name>
<dbReference type="AlphaFoldDB" id="A0A366H268"/>
<accession>A0A366H268</accession>
<protein>
    <submittedName>
        <fullName evidence="4">Lysophospholipase L1-like esterase</fullName>
    </submittedName>
</protein>
<dbReference type="InterPro" id="IPR013830">
    <property type="entry name" value="SGNH_hydro"/>
</dbReference>
<dbReference type="Gene3D" id="2.60.120.260">
    <property type="entry name" value="Galactose-binding domain-like"/>
    <property type="match status" value="1"/>
</dbReference>
<gene>
    <name evidence="4" type="ORF">DES53_1267</name>
</gene>
<evidence type="ECO:0000313" key="5">
    <source>
        <dbReference type="Proteomes" id="UP000253426"/>
    </source>
</evidence>
<dbReference type="InterPro" id="IPR051532">
    <property type="entry name" value="Ester_Hydrolysis_Enzymes"/>
</dbReference>
<dbReference type="PANTHER" id="PTHR30383:SF29">
    <property type="entry name" value="SGNH HYDROLASE-TYPE ESTERASE DOMAIN-CONTAINING PROTEIN"/>
    <property type="match status" value="1"/>
</dbReference>
<reference evidence="4 5" key="1">
    <citation type="submission" date="2018-06" db="EMBL/GenBank/DDBJ databases">
        <title>Genomic Encyclopedia of Type Strains, Phase IV (KMG-IV): sequencing the most valuable type-strain genomes for metagenomic binning, comparative biology and taxonomic classification.</title>
        <authorList>
            <person name="Goeker M."/>
        </authorList>
    </citation>
    <scope>NUCLEOTIDE SEQUENCE [LARGE SCALE GENOMIC DNA]</scope>
    <source>
        <strain evidence="4 5">DSM 25532</strain>
    </source>
</reference>
<dbReference type="InterPro" id="IPR036514">
    <property type="entry name" value="SGNH_hydro_sf"/>
</dbReference>
<keyword evidence="1" id="KW-0732">Signal</keyword>
<dbReference type="SUPFAM" id="SSF52266">
    <property type="entry name" value="SGNH hydrolase"/>
    <property type="match status" value="1"/>
</dbReference>
<feature type="chain" id="PRO_5016951559" evidence="1">
    <location>
        <begin position="20"/>
        <end position="391"/>
    </location>
</feature>
<proteinExistence type="predicted"/>
<dbReference type="GO" id="GO:0016788">
    <property type="term" value="F:hydrolase activity, acting on ester bonds"/>
    <property type="evidence" value="ECO:0007669"/>
    <property type="project" value="UniProtKB-ARBA"/>
</dbReference>
<dbReference type="OrthoDB" id="5624617at2"/>
<dbReference type="InterPro" id="IPR032740">
    <property type="entry name" value="GxDLY"/>
</dbReference>
<dbReference type="PANTHER" id="PTHR30383">
    <property type="entry name" value="THIOESTERASE 1/PROTEASE 1/LYSOPHOSPHOLIPASE L1"/>
    <property type="match status" value="1"/>
</dbReference>
<dbReference type="Pfam" id="PF14606">
    <property type="entry name" value="Lipase_GDSL_3"/>
    <property type="match status" value="1"/>
</dbReference>
<evidence type="ECO:0000313" key="4">
    <source>
        <dbReference type="EMBL" id="RBP35131.1"/>
    </source>
</evidence>
<feature type="domain" description="SGNH hydrolase-type esterase N-terminal" evidence="3">
    <location>
        <begin position="54"/>
        <end position="200"/>
    </location>
</feature>
<dbReference type="Proteomes" id="UP000253426">
    <property type="component" value="Unassembled WGS sequence"/>
</dbReference>
<feature type="domain" description="SGNH hydrolase-type esterase" evidence="2">
    <location>
        <begin position="210"/>
        <end position="385"/>
    </location>
</feature>
<keyword evidence="5" id="KW-1185">Reference proteome</keyword>
<sequence>MNRRHFFSASLAATTLPLAAQTATKPAPALKAGAPDATKLDPNMAPQKKAEIPLKWHNPETWGVEGRCWPDEERKRYYDRFPGSAEGKVTPAVWSLSRNSAGMVVRFKSDATAIHVRYKLMSPGLALPHMPATGVSGVDLYARDAKGKWRWVNVSRPAAQEFSAMLINGITKEPREWMMYLPLYNGVDKLEIGVNEGASFEGVAPAQKGMIVFYGTSITHGACASRPGMCHPAILGRRFEMPVLNLGFSGNGKMDAAVGDFLVRLDPAVYVIDCLPNMDAKLVSERAVPLVKQLREKRPDTPIVLVEDRRNTNSWIQLSRNEHHTANHAALKKAFDELKGLGVKKLFYVNGDNLLGEDGDGATDGSHPNDLGFVRQADVMEPVIREALAAK</sequence>